<comment type="caution">
    <text evidence="2">The sequence shown here is derived from an EMBL/GenBank/DDBJ whole genome shotgun (WGS) entry which is preliminary data.</text>
</comment>
<dbReference type="OrthoDB" id="9801656at2"/>
<keyword evidence="2" id="KW-0808">Transferase</keyword>
<gene>
    <name evidence="2" type="ORF">FN961_07030</name>
</gene>
<dbReference type="GO" id="GO:0016747">
    <property type="term" value="F:acyltransferase activity, transferring groups other than amino-acyl groups"/>
    <property type="evidence" value="ECO:0007669"/>
    <property type="project" value="InterPro"/>
</dbReference>
<dbReference type="Gene3D" id="3.40.630.30">
    <property type="match status" value="1"/>
</dbReference>
<dbReference type="InterPro" id="IPR016181">
    <property type="entry name" value="Acyl_CoA_acyltransferase"/>
</dbReference>
<dbReference type="Pfam" id="PF13302">
    <property type="entry name" value="Acetyltransf_3"/>
    <property type="match status" value="1"/>
</dbReference>
<organism evidence="2 3">
    <name type="scientific">Shewanella hanedai</name>
    <name type="common">Alteromonas hanedai</name>
    <dbReference type="NCBI Taxonomy" id="25"/>
    <lineage>
        <taxon>Bacteria</taxon>
        <taxon>Pseudomonadati</taxon>
        <taxon>Pseudomonadota</taxon>
        <taxon>Gammaproteobacteria</taxon>
        <taxon>Alteromonadales</taxon>
        <taxon>Shewanellaceae</taxon>
        <taxon>Shewanella</taxon>
    </lineage>
</organism>
<dbReference type="AlphaFoldDB" id="A0A553JRG4"/>
<dbReference type="Proteomes" id="UP000318126">
    <property type="component" value="Unassembled WGS sequence"/>
</dbReference>
<evidence type="ECO:0000313" key="3">
    <source>
        <dbReference type="Proteomes" id="UP000318126"/>
    </source>
</evidence>
<dbReference type="InterPro" id="IPR051531">
    <property type="entry name" value="N-acetyltransferase"/>
</dbReference>
<dbReference type="PANTHER" id="PTHR43792:SF1">
    <property type="entry name" value="N-ACETYLTRANSFERASE DOMAIN-CONTAINING PROTEIN"/>
    <property type="match status" value="1"/>
</dbReference>
<proteinExistence type="predicted"/>
<dbReference type="SUPFAM" id="SSF55729">
    <property type="entry name" value="Acyl-CoA N-acyltransferases (Nat)"/>
    <property type="match status" value="1"/>
</dbReference>
<dbReference type="RefSeq" id="WP_143563843.1">
    <property type="nucleotide sequence ID" value="NZ_BMPL01000005.1"/>
</dbReference>
<dbReference type="InterPro" id="IPR000182">
    <property type="entry name" value="GNAT_dom"/>
</dbReference>
<name>A0A553JRG4_SHEHA</name>
<accession>A0A553JRG4</accession>
<dbReference type="PANTHER" id="PTHR43792">
    <property type="entry name" value="GNAT FAMILY, PUTATIVE (AFU_ORTHOLOGUE AFUA_3G00765)-RELATED-RELATED"/>
    <property type="match status" value="1"/>
</dbReference>
<sequence>MNIPDSSRLSYQFMTRNDAELFFELDQDSEVMRYINGGKITSMEDIIAVSIPRLESYADQSKGWGMWKVSLRMEQQCDLFLGWILVRPMDFFTETPQWDNLEIGWRLKQLAWGKGYATEAAQAVMAVVTQNPKLISISAIALEDNLGSINIMKKLGMTFLKKEYVDEPLVEADVVYYQKSLR</sequence>
<keyword evidence="3" id="KW-1185">Reference proteome</keyword>
<dbReference type="EMBL" id="VKGK01000006">
    <property type="protein sequence ID" value="TRY15056.1"/>
    <property type="molecule type" value="Genomic_DNA"/>
</dbReference>
<reference evidence="3" key="1">
    <citation type="submission" date="2019-07" db="EMBL/GenBank/DDBJ databases">
        <title>Shewanella sp. YLB-08 draft genomic sequence.</title>
        <authorList>
            <person name="Yu L."/>
        </authorList>
    </citation>
    <scope>NUCLEOTIDE SEQUENCE [LARGE SCALE GENOMIC DNA]</scope>
    <source>
        <strain evidence="3">JCM 20706</strain>
    </source>
</reference>
<evidence type="ECO:0000313" key="2">
    <source>
        <dbReference type="EMBL" id="TRY15056.1"/>
    </source>
</evidence>
<protein>
    <submittedName>
        <fullName evidence="2">GNAT family N-acetyltransferase</fullName>
    </submittedName>
</protein>
<feature type="domain" description="N-acetyltransferase" evidence="1">
    <location>
        <begin position="9"/>
        <end position="158"/>
    </location>
</feature>
<evidence type="ECO:0000259" key="1">
    <source>
        <dbReference type="Pfam" id="PF13302"/>
    </source>
</evidence>